<organism evidence="1 2">
    <name type="scientific">Phytophthora megakarya</name>
    <dbReference type="NCBI Taxonomy" id="4795"/>
    <lineage>
        <taxon>Eukaryota</taxon>
        <taxon>Sar</taxon>
        <taxon>Stramenopiles</taxon>
        <taxon>Oomycota</taxon>
        <taxon>Peronosporomycetes</taxon>
        <taxon>Peronosporales</taxon>
        <taxon>Peronosporaceae</taxon>
        <taxon>Phytophthora</taxon>
    </lineage>
</organism>
<dbReference type="AlphaFoldDB" id="A0A225WBP3"/>
<accession>A0A225WBP3</accession>
<dbReference type="Proteomes" id="UP000198211">
    <property type="component" value="Unassembled WGS sequence"/>
</dbReference>
<gene>
    <name evidence="1" type="ORF">PHMEG_00011253</name>
</gene>
<dbReference type="OrthoDB" id="93648at2759"/>
<proteinExistence type="predicted"/>
<keyword evidence="2" id="KW-1185">Reference proteome</keyword>
<comment type="caution">
    <text evidence="1">The sequence shown here is derived from an EMBL/GenBank/DDBJ whole genome shotgun (WGS) entry which is preliminary data.</text>
</comment>
<sequence length="122" mass="13774">MDIVDHMREAVLRQQEESVSNDFPRVEGMREFLKSNMPGAGVVFTVKMVCFAAERLTADNGTRVTLVDFLTHARSPSLCKDLSELNVVNQKPFVTQITVWDAKKRVSSPSALPILFRQESVY</sequence>
<name>A0A225WBP3_9STRA</name>
<reference evidence="2" key="1">
    <citation type="submission" date="2017-03" db="EMBL/GenBank/DDBJ databases">
        <title>Phytopthora megakarya and P. palmivora, two closely related causual agents of cacao black pod achieved similar genome size and gene model numbers by different mechanisms.</title>
        <authorList>
            <person name="Ali S."/>
            <person name="Shao J."/>
            <person name="Larry D.J."/>
            <person name="Kronmiller B."/>
            <person name="Shen D."/>
            <person name="Strem M.D."/>
            <person name="Melnick R.L."/>
            <person name="Guiltinan M.J."/>
            <person name="Tyler B.M."/>
            <person name="Meinhardt L.W."/>
            <person name="Bailey B.A."/>
        </authorList>
    </citation>
    <scope>NUCLEOTIDE SEQUENCE [LARGE SCALE GENOMIC DNA]</scope>
    <source>
        <strain evidence="2">zdho120</strain>
    </source>
</reference>
<protein>
    <submittedName>
        <fullName evidence="1">Uncharacterized protein</fullName>
    </submittedName>
</protein>
<evidence type="ECO:0000313" key="1">
    <source>
        <dbReference type="EMBL" id="OWZ15156.1"/>
    </source>
</evidence>
<evidence type="ECO:0000313" key="2">
    <source>
        <dbReference type="Proteomes" id="UP000198211"/>
    </source>
</evidence>
<dbReference type="EMBL" id="NBNE01001182">
    <property type="protein sequence ID" value="OWZ15156.1"/>
    <property type="molecule type" value="Genomic_DNA"/>
</dbReference>